<dbReference type="OrthoDB" id="4629415at2"/>
<sequence length="71" mass="7827">MSPAGHQRVYTVMVSRNRAGYLVHIPEIGRMLEVRAIDEVDFMTRDAIATALGISEDAFELKVIHAIDGTA</sequence>
<evidence type="ECO:0000313" key="2">
    <source>
        <dbReference type="Proteomes" id="UP000307380"/>
    </source>
</evidence>
<dbReference type="EMBL" id="SSSN01000003">
    <property type="protein sequence ID" value="THG35451.1"/>
    <property type="molecule type" value="Genomic_DNA"/>
</dbReference>
<name>A0A4S4FYL8_9MICO</name>
<evidence type="ECO:0000313" key="1">
    <source>
        <dbReference type="EMBL" id="THG35451.1"/>
    </source>
</evidence>
<keyword evidence="2" id="KW-1185">Reference proteome</keyword>
<dbReference type="RefSeq" id="WP_136422880.1">
    <property type="nucleotide sequence ID" value="NZ_OZ241748.1"/>
</dbReference>
<proteinExistence type="predicted"/>
<accession>A0A4S4FYL8</accession>
<dbReference type="Proteomes" id="UP000307380">
    <property type="component" value="Unassembled WGS sequence"/>
</dbReference>
<gene>
    <name evidence="1" type="ORF">E6C70_05240</name>
</gene>
<dbReference type="AlphaFoldDB" id="A0A4S4FYL8"/>
<protein>
    <submittedName>
        <fullName evidence="1">Uncharacterized protein</fullName>
    </submittedName>
</protein>
<reference evidence="1 2" key="1">
    <citation type="submission" date="2019-04" db="EMBL/GenBank/DDBJ databases">
        <authorList>
            <person name="Jiang L."/>
        </authorList>
    </citation>
    <scope>NUCLEOTIDE SEQUENCE [LARGE SCALE GENOMIC DNA]</scope>
    <source>
        <strain evidence="1 2">YIM 131861</strain>
    </source>
</reference>
<organism evidence="1 2">
    <name type="scientific">Orlajensenia flava</name>
    <dbReference type="NCBI Taxonomy" id="2565934"/>
    <lineage>
        <taxon>Bacteria</taxon>
        <taxon>Bacillati</taxon>
        <taxon>Actinomycetota</taxon>
        <taxon>Actinomycetes</taxon>
        <taxon>Micrococcales</taxon>
        <taxon>Microbacteriaceae</taxon>
        <taxon>Orlajensenia</taxon>
    </lineage>
</organism>
<comment type="caution">
    <text evidence="1">The sequence shown here is derived from an EMBL/GenBank/DDBJ whole genome shotgun (WGS) entry which is preliminary data.</text>
</comment>